<dbReference type="PANTHER" id="PTHR10133">
    <property type="entry name" value="DNA POLYMERASE I"/>
    <property type="match status" value="1"/>
</dbReference>
<evidence type="ECO:0000256" key="12">
    <source>
        <dbReference type="ARBA" id="ARBA00022932"/>
    </source>
</evidence>
<dbReference type="Pfam" id="PF00476">
    <property type="entry name" value="DNA_pol_A"/>
    <property type="match status" value="1"/>
</dbReference>
<keyword evidence="8" id="KW-0540">Nuclease</keyword>
<feature type="domain" description="5'-3' exonuclease" evidence="19">
    <location>
        <begin position="27"/>
        <end position="286"/>
    </location>
</feature>
<dbReference type="PROSITE" id="PS00447">
    <property type="entry name" value="DNA_POLYMERASE_A"/>
    <property type="match status" value="1"/>
</dbReference>
<dbReference type="Gene3D" id="3.40.50.1010">
    <property type="entry name" value="5'-nuclease"/>
    <property type="match status" value="1"/>
</dbReference>
<evidence type="ECO:0000256" key="7">
    <source>
        <dbReference type="ARBA" id="ARBA00022705"/>
    </source>
</evidence>
<dbReference type="FunFam" id="1.20.1060.10:FF:000001">
    <property type="entry name" value="DNA polymerase I"/>
    <property type="match status" value="1"/>
</dbReference>
<evidence type="ECO:0000256" key="2">
    <source>
        <dbReference type="ARBA" id="ARBA00011541"/>
    </source>
</evidence>
<evidence type="ECO:0000256" key="5">
    <source>
        <dbReference type="ARBA" id="ARBA00022679"/>
    </source>
</evidence>
<evidence type="ECO:0000256" key="4">
    <source>
        <dbReference type="ARBA" id="ARBA00020311"/>
    </source>
</evidence>
<dbReference type="SUPFAM" id="SSF88723">
    <property type="entry name" value="PIN domain-like"/>
    <property type="match status" value="1"/>
</dbReference>
<dbReference type="InterPro" id="IPR018320">
    <property type="entry name" value="DNA_polymerase_1"/>
</dbReference>
<feature type="domain" description="3'-5' exonuclease" evidence="18">
    <location>
        <begin position="321"/>
        <end position="496"/>
    </location>
</feature>
<evidence type="ECO:0000259" key="18">
    <source>
        <dbReference type="SMART" id="SM00474"/>
    </source>
</evidence>
<dbReference type="GO" id="GO:0008409">
    <property type="term" value="F:5'-3' exonuclease activity"/>
    <property type="evidence" value="ECO:0007669"/>
    <property type="project" value="InterPro"/>
</dbReference>
<dbReference type="FunFam" id="3.40.50.1010:FF:000001">
    <property type="entry name" value="DNA polymerase I"/>
    <property type="match status" value="1"/>
</dbReference>
<dbReference type="Gene3D" id="1.20.1060.10">
    <property type="entry name" value="Taq DNA Polymerase, Chain T, domain 4"/>
    <property type="match status" value="1"/>
</dbReference>
<dbReference type="GO" id="GO:0008408">
    <property type="term" value="F:3'-5' exonuclease activity"/>
    <property type="evidence" value="ECO:0007669"/>
    <property type="project" value="InterPro"/>
</dbReference>
<dbReference type="Pfam" id="PF02739">
    <property type="entry name" value="5_3_exonuc_N"/>
    <property type="match status" value="1"/>
</dbReference>
<evidence type="ECO:0000256" key="14">
    <source>
        <dbReference type="ARBA" id="ARBA00023204"/>
    </source>
</evidence>
<dbReference type="GO" id="GO:0003887">
    <property type="term" value="F:DNA-directed DNA polymerase activity"/>
    <property type="evidence" value="ECO:0007669"/>
    <property type="project" value="UniProtKB-UniRule"/>
</dbReference>
<accession>A0A1I3LB58</accession>
<dbReference type="CDD" id="cd09859">
    <property type="entry name" value="PIN_53EXO"/>
    <property type="match status" value="1"/>
</dbReference>
<evidence type="ECO:0000256" key="17">
    <source>
        <dbReference type="RuleBase" id="RU004460"/>
    </source>
</evidence>
<dbReference type="Proteomes" id="UP000199545">
    <property type="component" value="Unassembled WGS sequence"/>
</dbReference>
<reference evidence="21 22" key="1">
    <citation type="submission" date="2016-10" db="EMBL/GenBank/DDBJ databases">
        <authorList>
            <person name="de Groot N.N."/>
        </authorList>
    </citation>
    <scope>NUCLEOTIDE SEQUENCE [LARGE SCALE GENOMIC DNA]</scope>
    <source>
        <strain evidence="21 22">DSM 44778</strain>
    </source>
</reference>
<dbReference type="SMART" id="SM00475">
    <property type="entry name" value="53EXOc"/>
    <property type="match status" value="1"/>
</dbReference>
<gene>
    <name evidence="17" type="primary">polA</name>
    <name evidence="21" type="ORF">SAMN05421852_102106</name>
</gene>
<dbReference type="NCBIfam" id="TIGR00593">
    <property type="entry name" value="pola"/>
    <property type="match status" value="1"/>
</dbReference>
<dbReference type="CDD" id="cd08637">
    <property type="entry name" value="DNA_pol_A_pol_I_C"/>
    <property type="match status" value="1"/>
</dbReference>
<dbReference type="SMART" id="SM00474">
    <property type="entry name" value="35EXOc"/>
    <property type="match status" value="1"/>
</dbReference>
<comment type="subunit">
    <text evidence="2 17">Single-chain monomer with multiple functions.</text>
</comment>
<dbReference type="InterPro" id="IPR002298">
    <property type="entry name" value="DNA_polymerase_A"/>
</dbReference>
<dbReference type="SMART" id="SM00482">
    <property type="entry name" value="POLAc"/>
    <property type="match status" value="1"/>
</dbReference>
<evidence type="ECO:0000256" key="3">
    <source>
        <dbReference type="ARBA" id="ARBA00012417"/>
    </source>
</evidence>
<keyword evidence="13 17" id="KW-0238">DNA-binding</keyword>
<dbReference type="InterPro" id="IPR002421">
    <property type="entry name" value="5-3_exonuclease"/>
</dbReference>
<dbReference type="InterPro" id="IPR054690">
    <property type="entry name" value="DNA_polI_exonuclease"/>
</dbReference>
<protein>
    <recommendedName>
        <fullName evidence="4 16">DNA polymerase I</fullName>
        <ecNumber evidence="3 16">2.7.7.7</ecNumber>
    </recommendedName>
</protein>
<keyword evidence="9 17" id="KW-0227">DNA damage</keyword>
<evidence type="ECO:0000256" key="1">
    <source>
        <dbReference type="ARBA" id="ARBA00007705"/>
    </source>
</evidence>
<dbReference type="FunFam" id="1.10.150.20:FF:000002">
    <property type="entry name" value="DNA polymerase I"/>
    <property type="match status" value="1"/>
</dbReference>
<dbReference type="NCBIfam" id="NF004397">
    <property type="entry name" value="PRK05755.1"/>
    <property type="match status" value="1"/>
</dbReference>
<dbReference type="GO" id="GO:0003677">
    <property type="term" value="F:DNA binding"/>
    <property type="evidence" value="ECO:0007669"/>
    <property type="project" value="UniProtKB-UniRule"/>
</dbReference>
<comment type="catalytic activity">
    <reaction evidence="15 17">
        <text>DNA(n) + a 2'-deoxyribonucleoside 5'-triphosphate = DNA(n+1) + diphosphate</text>
        <dbReference type="Rhea" id="RHEA:22508"/>
        <dbReference type="Rhea" id="RHEA-COMP:17339"/>
        <dbReference type="Rhea" id="RHEA-COMP:17340"/>
        <dbReference type="ChEBI" id="CHEBI:33019"/>
        <dbReference type="ChEBI" id="CHEBI:61560"/>
        <dbReference type="ChEBI" id="CHEBI:173112"/>
        <dbReference type="EC" id="2.7.7.7"/>
    </reaction>
</comment>
<dbReference type="Pfam" id="PF22619">
    <property type="entry name" value="DNA_polI_exo1"/>
    <property type="match status" value="1"/>
</dbReference>
<dbReference type="SUPFAM" id="SSF53098">
    <property type="entry name" value="Ribonuclease H-like"/>
    <property type="match status" value="1"/>
</dbReference>
<dbReference type="SUPFAM" id="SSF47807">
    <property type="entry name" value="5' to 3' exonuclease, C-terminal subdomain"/>
    <property type="match status" value="1"/>
</dbReference>
<comment type="similarity">
    <text evidence="1 17">Belongs to the DNA polymerase type-A family.</text>
</comment>
<dbReference type="Gene3D" id="3.30.420.10">
    <property type="entry name" value="Ribonuclease H-like superfamily/Ribonuclease H"/>
    <property type="match status" value="1"/>
</dbReference>
<keyword evidence="7 17" id="KW-0235">DNA replication</keyword>
<dbReference type="InterPro" id="IPR020045">
    <property type="entry name" value="DNA_polI_H3TH"/>
</dbReference>
<dbReference type="SMART" id="SM00279">
    <property type="entry name" value="HhH2"/>
    <property type="match status" value="1"/>
</dbReference>
<dbReference type="SUPFAM" id="SSF56672">
    <property type="entry name" value="DNA/RNA polymerases"/>
    <property type="match status" value="1"/>
</dbReference>
<evidence type="ECO:0000259" key="19">
    <source>
        <dbReference type="SMART" id="SM00475"/>
    </source>
</evidence>
<sequence length="905" mass="102757">MGTHVTINLFLTGTELILSKGAMNPVSKLVLIDGNSIAYRAFFALPLLSNSSGVYTNAVYGFTTMLLKILEEEKPTHLLVAFDAGKTTFRHKDYQEYKGKREKTPVELSEQLPLIKEVLDAFGIRHFEMENYEADDIIGTLANLAEKQQVETLIISGDKDLLQLVRDHVHVLIPRKGLSDTVRYDKKAVDDRYGLTPEQIIDLKGLMGDPSDNIPGIPGVGEKTALKLLHQFSSVEEIIAHIDQISGKKLQEKVREHQEQALLSKKLATIYCDVPLEMNIDDLIYTGYHLEKVLEIFKRLEFKSLLERFAKDSDEAAVIDVKEVKYMMATEDNLEQLAPFFQLERLAVFVEATAENPHRAEAIAFALSNGEESVYIPVSLALHWPEFQEWLADPNRSKVVYDSKKSKILLENMGLDIHGMQFDVLLAAYLLDPSETQLELSDVTDKYLGHILPSDEEVYGKGAKRQILEGEALAQHLARKAQAIYQLCPVLQQEIESAGLRSLLHELEMPLALILAEMEQRGVKVDQDRLHELGEELKKTLDQLTEEIYDIAGTEFNLNSPKQLGEILFDKLGLPVLKKTKTGYSTSADVLEKLAPQHEIVEKILHYRQVGKLYSTYIEGLKKEIGADGKIHTQFHQTITATGRLSSAEPNLQNIPIRLEEGRRIRQIFVPSEEGWYMLAADYSQIELRVLAHLSEDAALQKAFQEDQDIHTQTAMDVFGVSKEEVTPLMRRQAKAVNFGIVYGISDFGLAQNLNIPRKEAKTFIDRYFATYPGVKRYMDEAVEKARRDGYVTTLFNRRRYLPDIHSSNYNVRSFAERTAMNTPIQGTAADIIKFAMLHLDKEMKEKELKSRLLLQVHDELVFEVPEDELDLMKQLVPEIMEGTISLSVPLKVDIHYGKNWYETK</sequence>
<keyword evidence="22" id="KW-1185">Reference proteome</keyword>
<name>A0A1I3LB58_9BACL</name>
<dbReference type="Gene3D" id="1.10.150.20">
    <property type="entry name" value="5' to 3' exonuclease, C-terminal subdomain"/>
    <property type="match status" value="2"/>
</dbReference>
<dbReference type="EMBL" id="FORR01000002">
    <property type="protein sequence ID" value="SFI81645.1"/>
    <property type="molecule type" value="Genomic_DNA"/>
</dbReference>
<dbReference type="AlphaFoldDB" id="A0A1I3LB58"/>
<keyword evidence="6 17" id="KW-0548">Nucleotidyltransferase</keyword>
<evidence type="ECO:0000256" key="10">
    <source>
        <dbReference type="ARBA" id="ARBA00022801"/>
    </source>
</evidence>
<dbReference type="Gene3D" id="3.30.70.370">
    <property type="match status" value="1"/>
</dbReference>
<evidence type="ECO:0000256" key="11">
    <source>
        <dbReference type="ARBA" id="ARBA00022839"/>
    </source>
</evidence>
<dbReference type="InterPro" id="IPR029060">
    <property type="entry name" value="PIN-like_dom_sf"/>
</dbReference>
<dbReference type="CDD" id="cd06140">
    <property type="entry name" value="DNA_polA_I_Bacillus_like_exo"/>
    <property type="match status" value="1"/>
</dbReference>
<dbReference type="FunFam" id="1.10.150.20:FF:000003">
    <property type="entry name" value="DNA polymerase I"/>
    <property type="match status" value="1"/>
</dbReference>
<dbReference type="InterPro" id="IPR036397">
    <property type="entry name" value="RNaseH_sf"/>
</dbReference>
<evidence type="ECO:0000313" key="21">
    <source>
        <dbReference type="EMBL" id="SFI81645.1"/>
    </source>
</evidence>
<dbReference type="CDD" id="cd09898">
    <property type="entry name" value="H3TH_53EXO"/>
    <property type="match status" value="1"/>
</dbReference>
<dbReference type="InterPro" id="IPR012337">
    <property type="entry name" value="RNaseH-like_sf"/>
</dbReference>
<evidence type="ECO:0000259" key="20">
    <source>
        <dbReference type="SMART" id="SM00482"/>
    </source>
</evidence>
<dbReference type="InterPro" id="IPR020046">
    <property type="entry name" value="5-3_exonucl_a-hlix_arch_N"/>
</dbReference>
<dbReference type="InterPro" id="IPR002562">
    <property type="entry name" value="3'-5'_exonuclease_dom"/>
</dbReference>
<dbReference type="InterPro" id="IPR019760">
    <property type="entry name" value="DNA-dir_DNA_pol_A_CS"/>
</dbReference>
<keyword evidence="5 17" id="KW-0808">Transferase</keyword>
<dbReference type="InterPro" id="IPR043502">
    <property type="entry name" value="DNA/RNA_pol_sf"/>
</dbReference>
<dbReference type="Pfam" id="PF01367">
    <property type="entry name" value="5_3_exonuc"/>
    <property type="match status" value="1"/>
</dbReference>
<keyword evidence="12 17" id="KW-0239">DNA-directed DNA polymerase</keyword>
<evidence type="ECO:0000256" key="9">
    <source>
        <dbReference type="ARBA" id="ARBA00022763"/>
    </source>
</evidence>
<dbReference type="PRINTS" id="PR00868">
    <property type="entry name" value="DNAPOLI"/>
</dbReference>
<evidence type="ECO:0000256" key="15">
    <source>
        <dbReference type="ARBA" id="ARBA00049244"/>
    </source>
</evidence>
<evidence type="ECO:0000313" key="22">
    <source>
        <dbReference type="Proteomes" id="UP000199545"/>
    </source>
</evidence>
<dbReference type="InterPro" id="IPR036279">
    <property type="entry name" value="5-3_exonuclease_C_sf"/>
</dbReference>
<proteinExistence type="inferred from homology"/>
<dbReference type="STRING" id="46223.SAMN05421852_102106"/>
<evidence type="ECO:0000256" key="13">
    <source>
        <dbReference type="ARBA" id="ARBA00023125"/>
    </source>
</evidence>
<feature type="domain" description="DNA-directed DNA polymerase family A palm" evidence="20">
    <location>
        <begin position="662"/>
        <end position="869"/>
    </location>
</feature>
<dbReference type="InterPro" id="IPR008918">
    <property type="entry name" value="HhH2"/>
</dbReference>
<dbReference type="InterPro" id="IPR001098">
    <property type="entry name" value="DNA-dir_DNA_pol_A_palm_dom"/>
</dbReference>
<dbReference type="GO" id="GO:0006302">
    <property type="term" value="P:double-strand break repair"/>
    <property type="evidence" value="ECO:0007669"/>
    <property type="project" value="TreeGrafter"/>
</dbReference>
<evidence type="ECO:0000256" key="6">
    <source>
        <dbReference type="ARBA" id="ARBA00022695"/>
    </source>
</evidence>
<evidence type="ECO:0000256" key="16">
    <source>
        <dbReference type="NCBIfam" id="TIGR00593"/>
    </source>
</evidence>
<keyword evidence="14 17" id="KW-0234">DNA repair</keyword>
<evidence type="ECO:0000256" key="8">
    <source>
        <dbReference type="ARBA" id="ARBA00022722"/>
    </source>
</evidence>
<keyword evidence="11" id="KW-0269">Exonuclease</keyword>
<keyword evidence="10" id="KW-0378">Hydrolase</keyword>
<dbReference type="GO" id="GO:0006261">
    <property type="term" value="P:DNA-templated DNA replication"/>
    <property type="evidence" value="ECO:0007669"/>
    <property type="project" value="UniProtKB-UniRule"/>
</dbReference>
<organism evidence="21 22">
    <name type="scientific">Thermoflavimicrobium dichotomicum</name>
    <dbReference type="NCBI Taxonomy" id="46223"/>
    <lineage>
        <taxon>Bacteria</taxon>
        <taxon>Bacillati</taxon>
        <taxon>Bacillota</taxon>
        <taxon>Bacilli</taxon>
        <taxon>Bacillales</taxon>
        <taxon>Thermoactinomycetaceae</taxon>
        <taxon>Thermoflavimicrobium</taxon>
    </lineage>
</organism>
<dbReference type="PANTHER" id="PTHR10133:SF27">
    <property type="entry name" value="DNA POLYMERASE NU"/>
    <property type="match status" value="1"/>
</dbReference>
<dbReference type="EC" id="2.7.7.7" evidence="3 16"/>